<dbReference type="PANTHER" id="PTHR16189:SF0">
    <property type="entry name" value="TRANSMEMBRANE PROTEIN 104"/>
    <property type="match status" value="1"/>
</dbReference>
<feature type="transmembrane region" description="Helical" evidence="8">
    <location>
        <begin position="200"/>
        <end position="219"/>
    </location>
</feature>
<dbReference type="PANTHER" id="PTHR16189">
    <property type="entry name" value="TRANSMEMBRANE PROTEIN 104-RELATED"/>
    <property type="match status" value="1"/>
</dbReference>
<keyword evidence="2 8" id="KW-0812">Transmembrane</keyword>
<evidence type="ECO:0000256" key="5">
    <source>
        <dbReference type="ARBA" id="ARBA00023180"/>
    </source>
</evidence>
<dbReference type="EMBL" id="RRYP01007793">
    <property type="protein sequence ID" value="TNV80230.1"/>
    <property type="molecule type" value="Genomic_DNA"/>
</dbReference>
<comment type="caution">
    <text evidence="10">The sequence shown here is derived from an EMBL/GenBank/DDBJ whole genome shotgun (WGS) entry which is preliminary data.</text>
</comment>
<reference evidence="10" key="1">
    <citation type="submission" date="2019-06" db="EMBL/GenBank/DDBJ databases">
        <authorList>
            <person name="Zheng W."/>
        </authorList>
    </citation>
    <scope>NUCLEOTIDE SEQUENCE</scope>
    <source>
        <strain evidence="10">QDHG01</strain>
    </source>
</reference>
<feature type="transmembrane region" description="Helical" evidence="8">
    <location>
        <begin position="269"/>
        <end position="290"/>
    </location>
</feature>
<feature type="transmembrane region" description="Helical" evidence="8">
    <location>
        <begin position="433"/>
        <end position="457"/>
    </location>
</feature>
<dbReference type="InterPro" id="IPR013057">
    <property type="entry name" value="AA_transpt_TM"/>
</dbReference>
<keyword evidence="11" id="KW-1185">Reference proteome</keyword>
<accession>A0A8J8NU05</accession>
<gene>
    <name evidence="10" type="ORF">FGO68_gene968</name>
</gene>
<feature type="transmembrane region" description="Helical" evidence="8">
    <location>
        <begin position="407"/>
        <end position="426"/>
    </location>
</feature>
<evidence type="ECO:0000259" key="9">
    <source>
        <dbReference type="Pfam" id="PF01490"/>
    </source>
</evidence>
<dbReference type="GO" id="GO:0016020">
    <property type="term" value="C:membrane"/>
    <property type="evidence" value="ECO:0007669"/>
    <property type="project" value="UniProtKB-SubCell"/>
</dbReference>
<sequence>MATTGDIQENLFDSSGIPSKTPATKSTLTPMSPLAASATVINLILATGPFTYPSQFASLGPVFSLAFLFFTAIISYITSTFVIEAISYANAIKQSRRLETLFPDESYSNASVMQRFNGKDKEVKASPYYIREKLEIGRLLDTFCARWIKVFLMVILVIYMYGAMCLKYASGAESFVQAVSFTIYKDANAWTNKWPGFDPYYLGIILFGTLSLMFSFGNIENSKTLQIVTSVCRLVVITFMYGGTIYYLAKDGVNTAPVFDIGNQLSHVANAFGGTVFVFIFHHSISGIVYPIRPQTEVKPMFLTSHIVGSTLLAIEGMLAWLAFSGIKRNCSEGYPCSIQNLFNENFLDIPFIGQVCNFYPMLNVSSVPVLTISLRNNLMEVLPIKEWLSKSNNKVAQFLLQDNRRLVKGVWSILISIPVIIIVLFEKNPQQFITYTGGICGTFILFFIPLTLVWHARKRDLDKTYGENFNKSQFKHPAYLVIVLIYAVLTLSAVITGLILGSSSGH</sequence>
<evidence type="ECO:0000256" key="2">
    <source>
        <dbReference type="ARBA" id="ARBA00022692"/>
    </source>
</evidence>
<dbReference type="AlphaFoldDB" id="A0A8J8NU05"/>
<evidence type="ECO:0000256" key="1">
    <source>
        <dbReference type="ARBA" id="ARBA00004141"/>
    </source>
</evidence>
<feature type="transmembrane region" description="Helical" evidence="8">
    <location>
        <begin position="231"/>
        <end position="249"/>
    </location>
</feature>
<feature type="transmembrane region" description="Helical" evidence="8">
    <location>
        <begin position="477"/>
        <end position="501"/>
    </location>
</feature>
<feature type="region of interest" description="Disordered" evidence="7">
    <location>
        <begin position="1"/>
        <end position="28"/>
    </location>
</feature>
<feature type="transmembrane region" description="Helical" evidence="8">
    <location>
        <begin position="34"/>
        <end position="52"/>
    </location>
</feature>
<feature type="transmembrane region" description="Helical" evidence="8">
    <location>
        <begin position="302"/>
        <end position="324"/>
    </location>
</feature>
<feature type="domain" description="Amino acid transporter transmembrane" evidence="9">
    <location>
        <begin position="31"/>
        <end position="496"/>
    </location>
</feature>
<comment type="subcellular location">
    <subcellularLocation>
        <location evidence="1">Membrane</location>
        <topology evidence="1">Multi-pass membrane protein</topology>
    </subcellularLocation>
</comment>
<comment type="similarity">
    <text evidence="6">Belongs to the TMEM104 family.</text>
</comment>
<evidence type="ECO:0000313" key="10">
    <source>
        <dbReference type="EMBL" id="TNV80230.1"/>
    </source>
</evidence>
<feature type="transmembrane region" description="Helical" evidence="8">
    <location>
        <begin position="64"/>
        <end position="89"/>
    </location>
</feature>
<organism evidence="10 11">
    <name type="scientific">Halteria grandinella</name>
    <dbReference type="NCBI Taxonomy" id="5974"/>
    <lineage>
        <taxon>Eukaryota</taxon>
        <taxon>Sar</taxon>
        <taxon>Alveolata</taxon>
        <taxon>Ciliophora</taxon>
        <taxon>Intramacronucleata</taxon>
        <taxon>Spirotrichea</taxon>
        <taxon>Stichotrichia</taxon>
        <taxon>Sporadotrichida</taxon>
        <taxon>Halteriidae</taxon>
        <taxon>Halteria</taxon>
    </lineage>
</organism>
<proteinExistence type="inferred from homology"/>
<name>A0A8J8NU05_HALGN</name>
<evidence type="ECO:0000256" key="4">
    <source>
        <dbReference type="ARBA" id="ARBA00023136"/>
    </source>
</evidence>
<dbReference type="OrthoDB" id="294541at2759"/>
<evidence type="ECO:0000313" key="11">
    <source>
        <dbReference type="Proteomes" id="UP000785679"/>
    </source>
</evidence>
<feature type="transmembrane region" description="Helical" evidence="8">
    <location>
        <begin position="147"/>
        <end position="169"/>
    </location>
</feature>
<protein>
    <recommendedName>
        <fullName evidence="9">Amino acid transporter transmembrane domain-containing protein</fullName>
    </recommendedName>
</protein>
<keyword evidence="4 8" id="KW-0472">Membrane</keyword>
<dbReference type="Pfam" id="PF01490">
    <property type="entry name" value="Aa_trans"/>
    <property type="match status" value="1"/>
</dbReference>
<keyword evidence="3 8" id="KW-1133">Transmembrane helix</keyword>
<dbReference type="Proteomes" id="UP000785679">
    <property type="component" value="Unassembled WGS sequence"/>
</dbReference>
<keyword evidence="5" id="KW-0325">Glycoprotein</keyword>
<evidence type="ECO:0000256" key="7">
    <source>
        <dbReference type="SAM" id="MobiDB-lite"/>
    </source>
</evidence>
<evidence type="ECO:0000256" key="3">
    <source>
        <dbReference type="ARBA" id="ARBA00022989"/>
    </source>
</evidence>
<evidence type="ECO:0000256" key="6">
    <source>
        <dbReference type="ARBA" id="ARBA00038166"/>
    </source>
</evidence>
<evidence type="ECO:0000256" key="8">
    <source>
        <dbReference type="SAM" id="Phobius"/>
    </source>
</evidence>